<gene>
    <name evidence="1" type="ORF">ACEWY4_007613</name>
</gene>
<organism evidence="1 2">
    <name type="scientific">Coilia grayii</name>
    <name type="common">Gray's grenadier anchovy</name>
    <dbReference type="NCBI Taxonomy" id="363190"/>
    <lineage>
        <taxon>Eukaryota</taxon>
        <taxon>Metazoa</taxon>
        <taxon>Chordata</taxon>
        <taxon>Craniata</taxon>
        <taxon>Vertebrata</taxon>
        <taxon>Euteleostomi</taxon>
        <taxon>Actinopterygii</taxon>
        <taxon>Neopterygii</taxon>
        <taxon>Teleostei</taxon>
        <taxon>Clupei</taxon>
        <taxon>Clupeiformes</taxon>
        <taxon>Clupeoidei</taxon>
        <taxon>Engraulidae</taxon>
        <taxon>Coilinae</taxon>
        <taxon>Coilia</taxon>
    </lineage>
</organism>
<comment type="caution">
    <text evidence="1">The sequence shown here is derived from an EMBL/GenBank/DDBJ whole genome shotgun (WGS) entry which is preliminary data.</text>
</comment>
<accession>A0ABD1KHA6</accession>
<dbReference type="Proteomes" id="UP001591681">
    <property type="component" value="Unassembled WGS sequence"/>
</dbReference>
<evidence type="ECO:0000313" key="1">
    <source>
        <dbReference type="EMBL" id="KAL2098406.1"/>
    </source>
</evidence>
<proteinExistence type="predicted"/>
<name>A0ABD1KHA6_9TELE</name>
<dbReference type="PANTHER" id="PTHR31912:SF36">
    <property type="entry name" value="C2H2-TYPE DOMAIN-CONTAINING PROTEIN"/>
    <property type="match status" value="1"/>
</dbReference>
<dbReference type="PANTHER" id="PTHR31912">
    <property type="entry name" value="IP13529P"/>
    <property type="match status" value="1"/>
</dbReference>
<keyword evidence="2" id="KW-1185">Reference proteome</keyword>
<evidence type="ECO:0000313" key="2">
    <source>
        <dbReference type="Proteomes" id="UP001591681"/>
    </source>
</evidence>
<sequence>MQSCRCYASYRTHVYRKHRDLFFCVSGSQRMYSEDMDEVEADIIDDFPNAAVGLEQHVVQSEIYKAEDLLCGLKRNLCLFILKVREKHCVPVAVHSSIVEDLRTIFDTFLANYSEAIRFHLARRNFIVDDDDDLNELLCQNEVFDKCVKAISTEWTLEQYCHNQLGMVRPVEKILRDDEGNHRATFQYISLLDVLQKVCENDDVWAMLNNDTSTSEDLLRDFYDGDLCKSNPLLCKKHTLQLKFYIDEFEVVNPVGSKRGKHKLTAVYFKIGNLDNKFLSQLQNTYLFTLVRHKLIQTGCTDYDEVFHPLLSDVRILETQGVSLKCGGEEKIFHGTIATVSADNLSAHDVSGLTRTFSSGRICRFCNATSDDIKTKFTEDEFVLRNTENYQYQLEAVREHPENVGIYGIRHACCFAKLKFVPSPIVYLFPPDIMHDLLEGIIPTILTLVLGQLVREKQIKLPQLNYEIHHFPYGINDRQSKPPPIPDQALRPGGRLPGTASEKWTLFRLLPQMIGNQILDCPAWDVYLYLRGIGDIIMAPIIKKSWLPYLDEMITTFLSLTEKVFPGVHTPKMHYLLHYPRLLMAYGPVIHLSCLRFEAKHQYFKNIARTSCNFKNIAKTLAKRHQMRQCWEQADYCLGKRFMLTSDTRDVPLSALPRSLVGALQCKLGENVTFEHVIKTRSITVDAVAYKIGSCVVIGVVHAEDIPVFMKIHHIFGVKGIWCLCGKILRPSCFNYHLHCYVVEEEPDWEVMLPGEELAFHGLDAYDNSDEGLTISVRHCI</sequence>
<dbReference type="EMBL" id="JBHFQA010000006">
    <property type="protein sequence ID" value="KAL2098406.1"/>
    <property type="molecule type" value="Genomic_DNA"/>
</dbReference>
<protein>
    <submittedName>
        <fullName evidence="1">Uncharacterized protein</fullName>
    </submittedName>
</protein>
<reference evidence="1 2" key="1">
    <citation type="submission" date="2024-09" db="EMBL/GenBank/DDBJ databases">
        <title>A chromosome-level genome assembly of Gray's grenadier anchovy, Coilia grayii.</title>
        <authorList>
            <person name="Fu Z."/>
        </authorList>
    </citation>
    <scope>NUCLEOTIDE SEQUENCE [LARGE SCALE GENOMIC DNA]</scope>
    <source>
        <strain evidence="1">G4</strain>
        <tissue evidence="1">Muscle</tissue>
    </source>
</reference>
<dbReference type="AlphaFoldDB" id="A0ABD1KHA6"/>